<dbReference type="SUPFAM" id="SSF103473">
    <property type="entry name" value="MFS general substrate transporter"/>
    <property type="match status" value="1"/>
</dbReference>
<accession>A0A9W4JV98</accession>
<keyword evidence="3 6" id="KW-1133">Transmembrane helix</keyword>
<evidence type="ECO:0000313" key="9">
    <source>
        <dbReference type="Proteomes" id="UP001152649"/>
    </source>
</evidence>
<evidence type="ECO:0000313" key="8">
    <source>
        <dbReference type="EMBL" id="CAG8423912.1"/>
    </source>
</evidence>
<dbReference type="InterPro" id="IPR011701">
    <property type="entry name" value="MFS"/>
</dbReference>
<dbReference type="PANTHER" id="PTHR23502:SF163">
    <property type="entry name" value="MAJOR FACILITATOR SUPERFAMILY (MFS) PROFILE DOMAIN-CONTAINING PROTEIN"/>
    <property type="match status" value="1"/>
</dbReference>
<feature type="transmembrane region" description="Helical" evidence="6">
    <location>
        <begin position="183"/>
        <end position="207"/>
    </location>
</feature>
<feature type="transmembrane region" description="Helical" evidence="6">
    <location>
        <begin position="277"/>
        <end position="303"/>
    </location>
</feature>
<feature type="transmembrane region" description="Helical" evidence="6">
    <location>
        <begin position="323"/>
        <end position="344"/>
    </location>
</feature>
<dbReference type="PROSITE" id="PS50850">
    <property type="entry name" value="MFS"/>
    <property type="match status" value="1"/>
</dbReference>
<evidence type="ECO:0000259" key="7">
    <source>
        <dbReference type="PROSITE" id="PS50850"/>
    </source>
</evidence>
<feature type="transmembrane region" description="Helical" evidence="6">
    <location>
        <begin position="459"/>
        <end position="478"/>
    </location>
</feature>
<dbReference type="EMBL" id="CAJVPG010000444">
    <property type="protein sequence ID" value="CAG8423912.1"/>
    <property type="molecule type" value="Genomic_DNA"/>
</dbReference>
<sequence>MTDSPKIEQAHPLLRESESSSRSSFEYSPDAIEFDRNGDPDNPLEWPSSYKWGIVALLSFMGFTITFTCISIAPIAGYIVDDLKGGPRSPGSKSATVVLVTIWELGESVGPFFIAPLSEIFGRYRVYMIMNTMFIIAIVFAALSPNTGLLLISRALMGISVASNVLNPAIIGDMFIPEQRGTAITMIMFIPLAGATVGPVISGAILQMLGWRAIMWISVAMAAICQVMFLKFFQETYQVQILRRRAARLNQEIGASEKNSHHRIDWTGLRSSAIRPVVVLCNSGVIGALLLFGSFVFSHFYIVTTTLPDILGNVYGLSPTATGLAFTANAVGTLASFAISKVLLDRIYIKLRSLNNGKGLPEYRLPLSIIGGLTLPPAVILYGWCAEYKLPLFVLLFTMVWLRTSMMLAISPLTAYIVDSCGIYSASAIASLVSARCLASAVLPLSISRLTGRLGYSGGFYVLGGLGLASTLLPILIYRHGEKWRQRSWYTSSISQSR</sequence>
<dbReference type="GO" id="GO:0022857">
    <property type="term" value="F:transmembrane transporter activity"/>
    <property type="evidence" value="ECO:0007669"/>
    <property type="project" value="InterPro"/>
</dbReference>
<dbReference type="OrthoDB" id="5296287at2759"/>
<dbReference type="GO" id="GO:0016020">
    <property type="term" value="C:membrane"/>
    <property type="evidence" value="ECO:0007669"/>
    <property type="project" value="UniProtKB-SubCell"/>
</dbReference>
<feature type="region of interest" description="Disordered" evidence="5">
    <location>
        <begin position="1"/>
        <end position="38"/>
    </location>
</feature>
<name>A0A9W4JV98_9EURO</name>
<dbReference type="Gene3D" id="1.20.1250.20">
    <property type="entry name" value="MFS general substrate transporter like domains"/>
    <property type="match status" value="1"/>
</dbReference>
<feature type="transmembrane region" description="Helical" evidence="6">
    <location>
        <begin position="126"/>
        <end position="143"/>
    </location>
</feature>
<dbReference type="InterPro" id="IPR020846">
    <property type="entry name" value="MFS_dom"/>
</dbReference>
<reference evidence="8" key="1">
    <citation type="submission" date="2021-07" db="EMBL/GenBank/DDBJ databases">
        <authorList>
            <person name="Branca A.L. A."/>
        </authorList>
    </citation>
    <scope>NUCLEOTIDE SEQUENCE</scope>
</reference>
<comment type="caution">
    <text evidence="8">The sequence shown here is derived from an EMBL/GenBank/DDBJ whole genome shotgun (WGS) entry which is preliminary data.</text>
</comment>
<dbReference type="InterPro" id="IPR036259">
    <property type="entry name" value="MFS_trans_sf"/>
</dbReference>
<keyword evidence="4 6" id="KW-0472">Membrane</keyword>
<organism evidence="8 9">
    <name type="scientific">Penicillium salamii</name>
    <dbReference type="NCBI Taxonomy" id="1612424"/>
    <lineage>
        <taxon>Eukaryota</taxon>
        <taxon>Fungi</taxon>
        <taxon>Dikarya</taxon>
        <taxon>Ascomycota</taxon>
        <taxon>Pezizomycotina</taxon>
        <taxon>Eurotiomycetes</taxon>
        <taxon>Eurotiomycetidae</taxon>
        <taxon>Eurotiales</taxon>
        <taxon>Aspergillaceae</taxon>
        <taxon>Penicillium</taxon>
    </lineage>
</organism>
<feature type="transmembrane region" description="Helical" evidence="6">
    <location>
        <begin position="52"/>
        <end position="80"/>
    </location>
</feature>
<dbReference type="AlphaFoldDB" id="A0A9W4JV98"/>
<feature type="transmembrane region" description="Helical" evidence="6">
    <location>
        <begin position="390"/>
        <end position="410"/>
    </location>
</feature>
<keyword evidence="9" id="KW-1185">Reference proteome</keyword>
<evidence type="ECO:0000256" key="2">
    <source>
        <dbReference type="ARBA" id="ARBA00022692"/>
    </source>
</evidence>
<evidence type="ECO:0000256" key="3">
    <source>
        <dbReference type="ARBA" id="ARBA00022989"/>
    </source>
</evidence>
<feature type="compositionally biased region" description="Basic and acidic residues" evidence="5">
    <location>
        <begin position="1"/>
        <end position="19"/>
    </location>
</feature>
<dbReference type="Pfam" id="PF07690">
    <property type="entry name" value="MFS_1"/>
    <property type="match status" value="1"/>
</dbReference>
<proteinExistence type="predicted"/>
<protein>
    <recommendedName>
        <fullName evidence="7">Major facilitator superfamily (MFS) profile domain-containing protein</fullName>
    </recommendedName>
</protein>
<dbReference type="Proteomes" id="UP001152649">
    <property type="component" value="Unassembled WGS sequence"/>
</dbReference>
<feature type="transmembrane region" description="Helical" evidence="6">
    <location>
        <begin position="422"/>
        <end position="447"/>
    </location>
</feature>
<evidence type="ECO:0000256" key="4">
    <source>
        <dbReference type="ARBA" id="ARBA00023136"/>
    </source>
</evidence>
<feature type="domain" description="Major facilitator superfamily (MFS) profile" evidence="7">
    <location>
        <begin position="54"/>
        <end position="482"/>
    </location>
</feature>
<evidence type="ECO:0000256" key="5">
    <source>
        <dbReference type="SAM" id="MobiDB-lite"/>
    </source>
</evidence>
<feature type="transmembrane region" description="Helical" evidence="6">
    <location>
        <begin position="149"/>
        <end position="171"/>
    </location>
</feature>
<comment type="subcellular location">
    <subcellularLocation>
        <location evidence="1">Membrane</location>
        <topology evidence="1">Multi-pass membrane protein</topology>
    </subcellularLocation>
</comment>
<evidence type="ECO:0000256" key="6">
    <source>
        <dbReference type="SAM" id="Phobius"/>
    </source>
</evidence>
<dbReference type="PANTHER" id="PTHR23502">
    <property type="entry name" value="MAJOR FACILITATOR SUPERFAMILY"/>
    <property type="match status" value="1"/>
</dbReference>
<keyword evidence="2 6" id="KW-0812">Transmembrane</keyword>
<feature type="transmembrane region" description="Helical" evidence="6">
    <location>
        <begin position="365"/>
        <end position="384"/>
    </location>
</feature>
<gene>
    <name evidence="8" type="ORF">PSALAMII_LOCUS10192</name>
</gene>
<evidence type="ECO:0000256" key="1">
    <source>
        <dbReference type="ARBA" id="ARBA00004141"/>
    </source>
</evidence>
<feature type="transmembrane region" description="Helical" evidence="6">
    <location>
        <begin position="213"/>
        <end position="233"/>
    </location>
</feature>